<dbReference type="Proteomes" id="UP000265926">
    <property type="component" value="Unassembled WGS sequence"/>
</dbReference>
<keyword evidence="3" id="KW-1185">Reference proteome</keyword>
<comment type="caution">
    <text evidence="2">The sequence shown here is derived from an EMBL/GenBank/DDBJ whole genome shotgun (WGS) entry which is preliminary data.</text>
</comment>
<organism evidence="2 3">
    <name type="scientific">Maribellus luteus</name>
    <dbReference type="NCBI Taxonomy" id="2305463"/>
    <lineage>
        <taxon>Bacteria</taxon>
        <taxon>Pseudomonadati</taxon>
        <taxon>Bacteroidota</taxon>
        <taxon>Bacteroidia</taxon>
        <taxon>Marinilabiliales</taxon>
        <taxon>Prolixibacteraceae</taxon>
        <taxon>Maribellus</taxon>
    </lineage>
</organism>
<proteinExistence type="predicted"/>
<dbReference type="InterPro" id="IPR014710">
    <property type="entry name" value="RmlC-like_jellyroll"/>
</dbReference>
<name>A0A399SY47_9BACT</name>
<dbReference type="InterPro" id="IPR018490">
    <property type="entry name" value="cNMP-bd_dom_sf"/>
</dbReference>
<dbReference type="CDD" id="cd00038">
    <property type="entry name" value="CAP_ED"/>
    <property type="match status" value="1"/>
</dbReference>
<dbReference type="InterPro" id="IPR000595">
    <property type="entry name" value="cNMP-bd_dom"/>
</dbReference>
<protein>
    <submittedName>
        <fullName evidence="2">Crp/Fnr family transcriptional regulator</fullName>
    </submittedName>
</protein>
<feature type="domain" description="Cyclic nucleotide-binding" evidence="1">
    <location>
        <begin position="15"/>
        <end position="93"/>
    </location>
</feature>
<gene>
    <name evidence="2" type="ORF">D1614_17650</name>
</gene>
<reference evidence="2 3" key="1">
    <citation type="submission" date="2018-08" db="EMBL/GenBank/DDBJ databases">
        <title>Pallidiluteibacterium maritimus gen. nov., sp. nov., isolated from coastal sediment.</title>
        <authorList>
            <person name="Zhou L.Y."/>
        </authorList>
    </citation>
    <scope>NUCLEOTIDE SEQUENCE [LARGE SCALE GENOMIC DNA]</scope>
    <source>
        <strain evidence="2 3">XSD2</strain>
    </source>
</reference>
<dbReference type="PROSITE" id="PS50042">
    <property type="entry name" value="CNMP_BINDING_3"/>
    <property type="match status" value="1"/>
</dbReference>
<evidence type="ECO:0000313" key="3">
    <source>
        <dbReference type="Proteomes" id="UP000265926"/>
    </source>
</evidence>
<sequence>MVDYSILYSYFEHINRKPLMEEEREEITRFFRKSTFRKKTMIMKAGEANTLHYYIEKGLLRMYIIDQSGKEFNILFARERQWIGDLGTPAETPYFIETLENSTVYSISEDNFHILYKRYISLANYIRKSYVFLQKRFVSILSKTAEENYEELVNEHPELIQRLPQYQISSYLGVTPVFLSKILAKRSKKD</sequence>
<dbReference type="RefSeq" id="WP_119439298.1">
    <property type="nucleotide sequence ID" value="NZ_QWGR01000012.1"/>
</dbReference>
<evidence type="ECO:0000259" key="1">
    <source>
        <dbReference type="PROSITE" id="PS50042"/>
    </source>
</evidence>
<dbReference type="AlphaFoldDB" id="A0A399SY47"/>
<dbReference type="SUPFAM" id="SSF51206">
    <property type="entry name" value="cAMP-binding domain-like"/>
    <property type="match status" value="1"/>
</dbReference>
<evidence type="ECO:0000313" key="2">
    <source>
        <dbReference type="EMBL" id="RIJ46753.1"/>
    </source>
</evidence>
<dbReference type="EMBL" id="QWGR01000012">
    <property type="protein sequence ID" value="RIJ46753.1"/>
    <property type="molecule type" value="Genomic_DNA"/>
</dbReference>
<dbReference type="Pfam" id="PF00027">
    <property type="entry name" value="cNMP_binding"/>
    <property type="match status" value="1"/>
</dbReference>
<accession>A0A399SY47</accession>
<dbReference type="OrthoDB" id="680421at2"/>
<dbReference type="Gene3D" id="2.60.120.10">
    <property type="entry name" value="Jelly Rolls"/>
    <property type="match status" value="1"/>
</dbReference>